<dbReference type="NCBIfam" id="TIGR01656">
    <property type="entry name" value="Histidinol-ppas"/>
    <property type="match status" value="1"/>
</dbReference>
<keyword evidence="5 7" id="KW-0119">Carbohydrate metabolism</keyword>
<dbReference type="InterPro" id="IPR006543">
    <property type="entry name" value="Histidinol-phos"/>
</dbReference>
<comment type="caution">
    <text evidence="8">The sequence shown here is derived from an EMBL/GenBank/DDBJ whole genome shotgun (WGS) entry which is preliminary data.</text>
</comment>
<dbReference type="PANTHER" id="PTHR42891:SF1">
    <property type="entry name" value="D-GLYCERO-BETA-D-MANNO-HEPTOSE-1,7-BISPHOSPHATE 7-PHOSPHATASE"/>
    <property type="match status" value="1"/>
</dbReference>
<name>A0ABV4G5I7_9BRAD</name>
<protein>
    <recommendedName>
        <fullName evidence="6 7">D,D-heptose 1,7-bisphosphate phosphatase</fullName>
        <ecNumber evidence="7">3.1.3.-</ecNumber>
    </recommendedName>
</protein>
<dbReference type="GO" id="GO:0034200">
    <property type="term" value="F:D-glycero-beta-D-manno-heptose 1,7-bisphosphate 7-phosphatase activity"/>
    <property type="evidence" value="ECO:0007669"/>
    <property type="project" value="UniProtKB-EC"/>
</dbReference>
<evidence type="ECO:0000256" key="6">
    <source>
        <dbReference type="ARBA" id="ARBA00031828"/>
    </source>
</evidence>
<dbReference type="PIRSF" id="PIRSF004682">
    <property type="entry name" value="GmhB"/>
    <property type="match status" value="1"/>
</dbReference>
<dbReference type="EC" id="3.1.3.-" evidence="7"/>
<keyword evidence="2 7" id="KW-0963">Cytoplasm</keyword>
<dbReference type="CDD" id="cd07503">
    <property type="entry name" value="HAD_HisB-N"/>
    <property type="match status" value="1"/>
</dbReference>
<dbReference type="Pfam" id="PF13242">
    <property type="entry name" value="Hydrolase_like"/>
    <property type="match status" value="1"/>
</dbReference>
<dbReference type="PANTHER" id="PTHR42891">
    <property type="entry name" value="D-GLYCERO-BETA-D-MANNO-HEPTOSE-1,7-BISPHOSPHATE 7-PHOSPHATASE"/>
    <property type="match status" value="1"/>
</dbReference>
<keyword evidence="9" id="KW-1185">Reference proteome</keyword>
<evidence type="ECO:0000256" key="2">
    <source>
        <dbReference type="ARBA" id="ARBA00022490"/>
    </source>
</evidence>
<comment type="similarity">
    <text evidence="7">Belongs to the gmhB family.</text>
</comment>
<evidence type="ECO:0000313" key="8">
    <source>
        <dbReference type="EMBL" id="MEY9459145.1"/>
    </source>
</evidence>
<evidence type="ECO:0000256" key="7">
    <source>
        <dbReference type="PIRNR" id="PIRNR004682"/>
    </source>
</evidence>
<gene>
    <name evidence="8" type="ORF">ABIG07_008093</name>
</gene>
<dbReference type="InterPro" id="IPR023214">
    <property type="entry name" value="HAD_sf"/>
</dbReference>
<proteinExistence type="inferred from homology"/>
<dbReference type="SUPFAM" id="SSF56784">
    <property type="entry name" value="HAD-like"/>
    <property type="match status" value="1"/>
</dbReference>
<evidence type="ECO:0000313" key="9">
    <source>
        <dbReference type="Proteomes" id="UP001565369"/>
    </source>
</evidence>
<dbReference type="RefSeq" id="WP_038947275.1">
    <property type="nucleotide sequence ID" value="NZ_BTIN01000019.1"/>
</dbReference>
<dbReference type="Gene3D" id="3.40.50.1000">
    <property type="entry name" value="HAD superfamily/HAD-like"/>
    <property type="match status" value="1"/>
</dbReference>
<dbReference type="InterPro" id="IPR006549">
    <property type="entry name" value="HAD-SF_hydro_IIIA"/>
</dbReference>
<reference evidence="8 9" key="1">
    <citation type="submission" date="2024-07" db="EMBL/GenBank/DDBJ databases">
        <title>Genomic Encyclopedia of Type Strains, Phase V (KMG-V): Genome sequencing to study the core and pangenomes of soil and plant-associated prokaryotes.</title>
        <authorList>
            <person name="Whitman W."/>
        </authorList>
    </citation>
    <scope>NUCLEOTIDE SEQUENCE [LARGE SCALE GENOMIC DNA]</scope>
    <source>
        <strain evidence="8 9">USDA 152</strain>
    </source>
</reference>
<evidence type="ECO:0000256" key="3">
    <source>
        <dbReference type="ARBA" id="ARBA00022723"/>
    </source>
</evidence>
<evidence type="ECO:0000256" key="5">
    <source>
        <dbReference type="ARBA" id="ARBA00023277"/>
    </source>
</evidence>
<comment type="subcellular location">
    <subcellularLocation>
        <location evidence="1 7">Cytoplasm</location>
    </subcellularLocation>
</comment>
<keyword evidence="4 7" id="KW-0378">Hydrolase</keyword>
<organism evidence="8 9">
    <name type="scientific">Bradyrhizobium ottawaense</name>
    <dbReference type="NCBI Taxonomy" id="931866"/>
    <lineage>
        <taxon>Bacteria</taxon>
        <taxon>Pseudomonadati</taxon>
        <taxon>Pseudomonadota</taxon>
        <taxon>Alphaproteobacteria</taxon>
        <taxon>Hyphomicrobiales</taxon>
        <taxon>Nitrobacteraceae</taxon>
        <taxon>Bradyrhizobium</taxon>
    </lineage>
</organism>
<evidence type="ECO:0000256" key="4">
    <source>
        <dbReference type="ARBA" id="ARBA00022801"/>
    </source>
</evidence>
<dbReference type="Proteomes" id="UP001565369">
    <property type="component" value="Unassembled WGS sequence"/>
</dbReference>
<keyword evidence="3" id="KW-0479">Metal-binding</keyword>
<dbReference type="InterPro" id="IPR004446">
    <property type="entry name" value="Heptose_bisP_phosphatase"/>
</dbReference>
<dbReference type="InterPro" id="IPR036412">
    <property type="entry name" value="HAD-like_sf"/>
</dbReference>
<accession>A0ABV4G5I7</accession>
<dbReference type="NCBIfam" id="TIGR01662">
    <property type="entry name" value="HAD-SF-IIIA"/>
    <property type="match status" value="1"/>
</dbReference>
<sequence>MKRPAVFFDRDGVLNEDDGYAFDPDKIRWVDGAQEAVKAVNDAGYLAFVVTNQSGVARGFYEERHVRNLHEWMSRELESFGAHIDAFEFCPHHPDGLIERYRLLCNCRKPQPGMIRALLERYPVDIDASFMIGDKQSDLDAAQAAGIAAYLFDGSNLHSFIGRLLTEWSPGPPPQILPHRRGSGTKD</sequence>
<evidence type="ECO:0000256" key="1">
    <source>
        <dbReference type="ARBA" id="ARBA00004496"/>
    </source>
</evidence>
<dbReference type="EMBL" id="JBGBZJ010000003">
    <property type="protein sequence ID" value="MEY9459145.1"/>
    <property type="molecule type" value="Genomic_DNA"/>
</dbReference>